<sequence length="172" mass="20372">MNEKLPFTIKGYYHHTVLKTAYLWLPFFTIIILICSYFEKIRFILYLSVGAITYAFIINQLKKKAIPIKFNMDKIVINTIDIPLSAIENYHISVPLNELIMLRVKKKNKNEAVYIGKEEKEQIEEFFKNAHIPEKKISYDNYLQFGHLILPFVALIICGVMYKLYYYIQYGL</sequence>
<name>A0ABS8A4U2_9FLAO</name>
<comment type="caution">
    <text evidence="2">The sequence shown here is derived from an EMBL/GenBank/DDBJ whole genome shotgun (WGS) entry which is preliminary data.</text>
</comment>
<proteinExistence type="predicted"/>
<organism evidence="2 3">
    <name type="scientific">Chryseobacterium tagetis</name>
    <dbReference type="NCBI Taxonomy" id="2801334"/>
    <lineage>
        <taxon>Bacteria</taxon>
        <taxon>Pseudomonadati</taxon>
        <taxon>Bacteroidota</taxon>
        <taxon>Flavobacteriia</taxon>
        <taxon>Flavobacteriales</taxon>
        <taxon>Weeksellaceae</taxon>
        <taxon>Chryseobacterium group</taxon>
        <taxon>Chryseobacterium</taxon>
    </lineage>
</organism>
<accession>A0ABS8A4U2</accession>
<dbReference type="EMBL" id="JAERSE020000004">
    <property type="protein sequence ID" value="MCA6068462.1"/>
    <property type="molecule type" value="Genomic_DNA"/>
</dbReference>
<feature type="transmembrane region" description="Helical" evidence="1">
    <location>
        <begin position="21"/>
        <end position="38"/>
    </location>
</feature>
<protein>
    <recommendedName>
        <fullName evidence="4">PH domain-containing protein</fullName>
    </recommendedName>
</protein>
<dbReference type="Proteomes" id="UP000618240">
    <property type="component" value="Unassembled WGS sequence"/>
</dbReference>
<keyword evidence="1" id="KW-0472">Membrane</keyword>
<reference evidence="2 3" key="1">
    <citation type="submission" date="2021-09" db="EMBL/GenBank/DDBJ databases">
        <title>Genome sequencing and assembly of Chryseobacterium sp. RG1.</title>
        <authorList>
            <person name="Chhetri G."/>
        </authorList>
    </citation>
    <scope>NUCLEOTIDE SEQUENCE [LARGE SCALE GENOMIC DNA]</scope>
    <source>
        <strain evidence="2 3">RG1</strain>
    </source>
</reference>
<feature type="transmembrane region" description="Helical" evidence="1">
    <location>
        <begin position="145"/>
        <end position="168"/>
    </location>
</feature>
<keyword evidence="1" id="KW-0812">Transmembrane</keyword>
<keyword evidence="3" id="KW-1185">Reference proteome</keyword>
<gene>
    <name evidence="2" type="ORF">JI747_014850</name>
</gene>
<keyword evidence="1" id="KW-1133">Transmembrane helix</keyword>
<feature type="transmembrane region" description="Helical" evidence="1">
    <location>
        <begin position="44"/>
        <end position="61"/>
    </location>
</feature>
<evidence type="ECO:0008006" key="4">
    <source>
        <dbReference type="Google" id="ProtNLM"/>
    </source>
</evidence>
<evidence type="ECO:0000313" key="3">
    <source>
        <dbReference type="Proteomes" id="UP000618240"/>
    </source>
</evidence>
<evidence type="ECO:0000256" key="1">
    <source>
        <dbReference type="SAM" id="Phobius"/>
    </source>
</evidence>
<evidence type="ECO:0000313" key="2">
    <source>
        <dbReference type="EMBL" id="MCA6068462.1"/>
    </source>
</evidence>
<dbReference type="RefSeq" id="WP_225689676.1">
    <property type="nucleotide sequence ID" value="NZ_JAERSE020000004.1"/>
</dbReference>